<dbReference type="VEuPathDB" id="MicrosporidiaDB:HERIO_1021"/>
<dbReference type="VEuPathDB" id="MicrosporidiaDB:A0H76_1708"/>
<dbReference type="EMBL" id="LTAI01000377">
    <property type="protein sequence ID" value="ORD98929.1"/>
    <property type="molecule type" value="Genomic_DNA"/>
</dbReference>
<sequence>MNNQNRLNYQREEYEEIKVTKYFKTNNKKYRVSYVSKNSNSTLSIKITNGFSEIYNLLIKIFEVKLYKKIKIYLKENIDDVIISNFINNFTFDGYHLEFSSTLDTCDSKHDDLLCVFVKD</sequence>
<protein>
    <submittedName>
        <fullName evidence="1">Uncharacterized protein</fullName>
    </submittedName>
</protein>
<name>A0A1X0QGM6_9MICR</name>
<gene>
    <name evidence="1" type="ORF">A0H76_1708</name>
</gene>
<comment type="caution">
    <text evidence="1">The sequence shown here is derived from an EMBL/GenBank/DDBJ whole genome shotgun (WGS) entry which is preliminary data.</text>
</comment>
<dbReference type="Proteomes" id="UP000192501">
    <property type="component" value="Unassembled WGS sequence"/>
</dbReference>
<proteinExistence type="predicted"/>
<dbReference type="AlphaFoldDB" id="A0A1X0QGM6"/>
<evidence type="ECO:0000313" key="1">
    <source>
        <dbReference type="EMBL" id="ORD98929.1"/>
    </source>
</evidence>
<accession>A0A1X0QGM6</accession>
<reference evidence="1 2" key="1">
    <citation type="journal article" date="2017" name="Environ. Microbiol.">
        <title>Decay of the glycolytic pathway and adaptation to intranuclear parasitism within Enterocytozoonidae microsporidia.</title>
        <authorList>
            <person name="Wiredu Boakye D."/>
            <person name="Jaroenlak P."/>
            <person name="Prachumwat A."/>
            <person name="Williams T.A."/>
            <person name="Bateman K.S."/>
            <person name="Itsathitphaisarn O."/>
            <person name="Sritunyalucksana K."/>
            <person name="Paszkiewicz K.H."/>
            <person name="Moore K.A."/>
            <person name="Stentiford G.D."/>
            <person name="Williams B.A."/>
        </authorList>
    </citation>
    <scope>NUCLEOTIDE SEQUENCE [LARGE SCALE GENOMIC DNA]</scope>
    <source>
        <strain evidence="2">canceri</strain>
    </source>
</reference>
<organism evidence="1 2">
    <name type="scientific">Hepatospora eriocheir</name>
    <dbReference type="NCBI Taxonomy" id="1081669"/>
    <lineage>
        <taxon>Eukaryota</taxon>
        <taxon>Fungi</taxon>
        <taxon>Fungi incertae sedis</taxon>
        <taxon>Microsporidia</taxon>
        <taxon>Hepatosporidae</taxon>
        <taxon>Hepatospora</taxon>
    </lineage>
</organism>
<evidence type="ECO:0000313" key="2">
    <source>
        <dbReference type="Proteomes" id="UP000192501"/>
    </source>
</evidence>